<reference evidence="4" key="2">
    <citation type="submission" date="2023-05" db="EMBL/GenBank/DDBJ databases">
        <authorList>
            <consortium name="Lawrence Berkeley National Laboratory"/>
            <person name="Steindorff A."/>
            <person name="Hensen N."/>
            <person name="Bonometti L."/>
            <person name="Westerberg I."/>
            <person name="Brannstrom I.O."/>
            <person name="Guillou S."/>
            <person name="Cros-Aarteil S."/>
            <person name="Calhoun S."/>
            <person name="Haridas S."/>
            <person name="Kuo A."/>
            <person name="Mondo S."/>
            <person name="Pangilinan J."/>
            <person name="Riley R."/>
            <person name="Labutti K."/>
            <person name="Andreopoulos B."/>
            <person name="Lipzen A."/>
            <person name="Chen C."/>
            <person name="Yanf M."/>
            <person name="Daum C."/>
            <person name="Ng V."/>
            <person name="Clum A."/>
            <person name="Ohm R."/>
            <person name="Martin F."/>
            <person name="Silar P."/>
            <person name="Natvig D."/>
            <person name="Lalanne C."/>
            <person name="Gautier V."/>
            <person name="Ament-Velasquez S.L."/>
            <person name="Kruys A."/>
            <person name="Hutchinson M.I."/>
            <person name="Powell A.J."/>
            <person name="Barry K."/>
            <person name="Miller A.N."/>
            <person name="Grigoriev I.V."/>
            <person name="Debuchy R."/>
            <person name="Gladieux P."/>
            <person name="Thoren M.H."/>
            <person name="Johannesson H."/>
        </authorList>
    </citation>
    <scope>NUCLEOTIDE SEQUENCE</scope>
    <source>
        <strain evidence="4">CBS 103.79</strain>
    </source>
</reference>
<accession>A0AAN6RUH1</accession>
<feature type="compositionally biased region" description="Low complexity" evidence="1">
    <location>
        <begin position="650"/>
        <end position="677"/>
    </location>
</feature>
<comment type="caution">
    <text evidence="4">The sequence shown here is derived from an EMBL/GenBank/DDBJ whole genome shotgun (WGS) entry which is preliminary data.</text>
</comment>
<sequence length="766" mass="82473">MGPPGNKASDPERRVSTRASVRISVDHGDADDEYDFAAAGMVADGFRPSQPSAGAGEPSTPVPSTPSLTPASSATLFAEESPAIPKPPNPHFAMAVWPESDTLSRQTTNSAESSTYFHAESPYQGPSGPAHPYQMYPQTVRPARTLSTTTASTMPISESSYRGPRGPSHPYALYPQNDAVEAEAGQPAAIPIGFRGLPDQYQRRVGPDGEEVADMIGPDGHTEQLPPYSRYPDEAYVRKATAVDGAPPPVVHGAIPVVPPIVTAPSATVSAIPGAGGLGLATRNPEYESSDDLGSPRSRHSSRSFTSDDSGRGIRLDDEPSSEKRQPPKRWQTWMRRKLWGIVPYWAICLTGLVFLLMAAILGAVVGTLLPKQKRPQRKEGAWEPTFFDATPIPVPPDLPPLPTGTFAMPLLANRVSNTCFQNPTLSQAWNCHLVISGMQLTVIKDGNDYRAGLDCNRSYTLSNNVYSYGEQPPLLHRPVALDLVSDKFEPSRGPAWFKMLPYNKTVILPEGWLGSSGNSEHKARHVASVGAGISNFKRKGIAQRGDKPWICNWPGTYLEIFIYAQQNSSYSNWGPKSRSESRTPNPFNPPPNGFKSNYPNSPSSKYKGYPMNLAYSAENNNPPPPLTQSTTTTVTVTPPSTPTSPTDPPSSSLTTTTPTEPPSSSSTTSMPNTTSPFGPIDTGDGAFLPFPQPYPRVVKVEERRVSTAGAPRAQCTQVEIQGPGEEAKVLRDGEGRPVVVDIEETEPFRPGSGGAGPCGCMWFLT</sequence>
<proteinExistence type="predicted"/>
<feature type="compositionally biased region" description="Basic and acidic residues" evidence="1">
    <location>
        <begin position="309"/>
        <end position="326"/>
    </location>
</feature>
<dbReference type="EMBL" id="MU855501">
    <property type="protein sequence ID" value="KAK3902556.1"/>
    <property type="molecule type" value="Genomic_DNA"/>
</dbReference>
<keyword evidence="5" id="KW-1185">Reference proteome</keyword>
<evidence type="ECO:0000256" key="2">
    <source>
        <dbReference type="SAM" id="Phobius"/>
    </source>
</evidence>
<feature type="compositionally biased region" description="Pro residues" evidence="1">
    <location>
        <begin position="640"/>
        <end position="649"/>
    </location>
</feature>
<feature type="transmembrane region" description="Helical" evidence="2">
    <location>
        <begin position="345"/>
        <end position="370"/>
    </location>
</feature>
<dbReference type="PANTHER" id="PTHR42078">
    <property type="entry name" value="GLUCAN 1, 4-ALPHA-GLUCOSIDASE"/>
    <property type="match status" value="1"/>
</dbReference>
<dbReference type="InterPro" id="IPR056722">
    <property type="entry name" value="DUF7820"/>
</dbReference>
<keyword evidence="2" id="KW-0812">Transmembrane</keyword>
<keyword evidence="2" id="KW-0472">Membrane</keyword>
<feature type="compositionally biased region" description="Low complexity" evidence="1">
    <location>
        <begin position="628"/>
        <end position="639"/>
    </location>
</feature>
<feature type="region of interest" description="Disordered" evidence="1">
    <location>
        <begin position="1"/>
        <end position="30"/>
    </location>
</feature>
<feature type="compositionally biased region" description="Polar residues" evidence="1">
    <location>
        <begin position="595"/>
        <end position="605"/>
    </location>
</feature>
<protein>
    <recommendedName>
        <fullName evidence="3">DUF7820 domain-containing protein</fullName>
    </recommendedName>
</protein>
<evidence type="ECO:0000313" key="4">
    <source>
        <dbReference type="EMBL" id="KAK3902556.1"/>
    </source>
</evidence>
<feature type="region of interest" description="Disordered" evidence="1">
    <location>
        <begin position="42"/>
        <end position="72"/>
    </location>
</feature>
<evidence type="ECO:0000256" key="1">
    <source>
        <dbReference type="SAM" id="MobiDB-lite"/>
    </source>
</evidence>
<feature type="region of interest" description="Disordered" evidence="1">
    <location>
        <begin position="573"/>
        <end position="688"/>
    </location>
</feature>
<feature type="region of interest" description="Disordered" evidence="1">
    <location>
        <begin position="278"/>
        <end position="330"/>
    </location>
</feature>
<name>A0AAN6RUH1_9PEZI</name>
<feature type="domain" description="DUF7820" evidence="3">
    <location>
        <begin position="386"/>
        <end position="748"/>
    </location>
</feature>
<evidence type="ECO:0000313" key="5">
    <source>
        <dbReference type="Proteomes" id="UP001303889"/>
    </source>
</evidence>
<organism evidence="4 5">
    <name type="scientific">Staphylotrichum tortipilum</name>
    <dbReference type="NCBI Taxonomy" id="2831512"/>
    <lineage>
        <taxon>Eukaryota</taxon>
        <taxon>Fungi</taxon>
        <taxon>Dikarya</taxon>
        <taxon>Ascomycota</taxon>
        <taxon>Pezizomycotina</taxon>
        <taxon>Sordariomycetes</taxon>
        <taxon>Sordariomycetidae</taxon>
        <taxon>Sordariales</taxon>
        <taxon>Chaetomiaceae</taxon>
        <taxon>Staphylotrichum</taxon>
    </lineage>
</organism>
<gene>
    <name evidence="4" type="ORF">C8A05DRAFT_44037</name>
</gene>
<keyword evidence="2" id="KW-1133">Transmembrane helix</keyword>
<dbReference type="Proteomes" id="UP001303889">
    <property type="component" value="Unassembled WGS sequence"/>
</dbReference>
<evidence type="ECO:0000259" key="3">
    <source>
        <dbReference type="Pfam" id="PF25130"/>
    </source>
</evidence>
<reference evidence="4" key="1">
    <citation type="journal article" date="2023" name="Mol. Phylogenet. Evol.">
        <title>Genome-scale phylogeny and comparative genomics of the fungal order Sordariales.</title>
        <authorList>
            <person name="Hensen N."/>
            <person name="Bonometti L."/>
            <person name="Westerberg I."/>
            <person name="Brannstrom I.O."/>
            <person name="Guillou S."/>
            <person name="Cros-Aarteil S."/>
            <person name="Calhoun S."/>
            <person name="Haridas S."/>
            <person name="Kuo A."/>
            <person name="Mondo S."/>
            <person name="Pangilinan J."/>
            <person name="Riley R."/>
            <person name="LaButti K."/>
            <person name="Andreopoulos B."/>
            <person name="Lipzen A."/>
            <person name="Chen C."/>
            <person name="Yan M."/>
            <person name="Daum C."/>
            <person name="Ng V."/>
            <person name="Clum A."/>
            <person name="Steindorff A."/>
            <person name="Ohm R.A."/>
            <person name="Martin F."/>
            <person name="Silar P."/>
            <person name="Natvig D.O."/>
            <person name="Lalanne C."/>
            <person name="Gautier V."/>
            <person name="Ament-Velasquez S.L."/>
            <person name="Kruys A."/>
            <person name="Hutchinson M.I."/>
            <person name="Powell A.J."/>
            <person name="Barry K."/>
            <person name="Miller A.N."/>
            <person name="Grigoriev I.V."/>
            <person name="Debuchy R."/>
            <person name="Gladieux P."/>
            <person name="Hiltunen Thoren M."/>
            <person name="Johannesson H."/>
        </authorList>
    </citation>
    <scope>NUCLEOTIDE SEQUENCE</scope>
    <source>
        <strain evidence="4">CBS 103.79</strain>
    </source>
</reference>
<dbReference type="PANTHER" id="PTHR42078:SF1">
    <property type="entry name" value="GLUCAN 1, 4-ALPHA-GLUCOSIDASE"/>
    <property type="match status" value="1"/>
</dbReference>
<dbReference type="AlphaFoldDB" id="A0AAN6RUH1"/>
<dbReference type="Pfam" id="PF25130">
    <property type="entry name" value="DUF7820"/>
    <property type="match status" value="1"/>
</dbReference>